<evidence type="ECO:0000256" key="4">
    <source>
        <dbReference type="SAM" id="MobiDB-lite"/>
    </source>
</evidence>
<dbReference type="Bgee" id="ENSMMUG00000008213">
    <property type="expression patterns" value="Expressed in spermatocyte and 22 other cell types or tissues"/>
</dbReference>
<evidence type="ECO:0000313" key="7">
    <source>
        <dbReference type="Proteomes" id="UP000006718"/>
    </source>
</evidence>
<comment type="similarity">
    <text evidence="1">Belongs to the CREC family.</text>
</comment>
<proteinExistence type="inferred from homology"/>
<reference evidence="6" key="3">
    <citation type="submission" date="2025-08" db="UniProtKB">
        <authorList>
            <consortium name="Ensembl"/>
        </authorList>
    </citation>
    <scope>IDENTIFICATION</scope>
    <source>
        <strain evidence="6">17573</strain>
    </source>
</reference>
<dbReference type="InterPro" id="IPR018247">
    <property type="entry name" value="EF_Hand_1_Ca_BS"/>
</dbReference>
<dbReference type="InterPro" id="IPR011992">
    <property type="entry name" value="EF-hand-dom_pair"/>
</dbReference>
<dbReference type="Proteomes" id="UP000006718">
    <property type="component" value="Chromosome 7"/>
</dbReference>
<dbReference type="InterPro" id="IPR002048">
    <property type="entry name" value="EF_hand_dom"/>
</dbReference>
<reference evidence="6" key="2">
    <citation type="submission" date="2019-01" db="EMBL/GenBank/DDBJ databases">
        <authorList>
            <person name="Graves T."/>
            <person name="Eichler E.E."/>
            <person name="Wilson R.K."/>
        </authorList>
    </citation>
    <scope>NUCLEOTIDE SEQUENCE [LARGE SCALE GENOMIC DNA]</scope>
    <source>
        <strain evidence="6">17573</strain>
    </source>
</reference>
<gene>
    <name evidence="6 8" type="primary">RCN2</name>
</gene>
<feature type="domain" description="EF-hand" evidence="5">
    <location>
        <begin position="263"/>
        <end position="298"/>
    </location>
</feature>
<dbReference type="FunCoup" id="F7HUK1">
    <property type="interactions" value="3295"/>
</dbReference>
<evidence type="ECO:0000313" key="8">
    <source>
        <dbReference type="VGNC" id="VGNC:76887"/>
    </source>
</evidence>
<sequence length="494" mass="54795">MDSRSDTWSGPGVYGRNKADGKTGQEWGGGVLFEACRGKEKARVVGVSPVCSPSMAPGALWVAADPDIAAARPQHPAVQSAARPGPATRRRPYRPPPGAPPHRIGGPAPGTSLGVVATTAGSASRSLRLQRTPRRLSVAARGASQPVAAPARLPPRISRCPPRAGAMRLGPRPAALGLLLLCAAAAGAGKAEELHYPLGERRSDYDREALLGVQEDVDEYVKLGHEEQQKRLQAIIKKIDLDSDGFLTESELSSWIQMSFKHYAMQEAKQQFVEYDKNGDDTVTWDEYNIQMYDRVIDFDENTALDDAEEESFRKLHLKDKKRFEKANQDSGPGLSLEEFIAFEHPEEVDYMTEFVIQEALEEHDKNGDGFVSLEEFLGDYRWDPTANEDPEWILVEKDRFVNDYDKDNDGRLDPQELLPWVVPNNQGIAQEEVSVTEQLFLSTPSSRFGAGVLIGKEVQNLKPKKKVMELFGIDALLCFEFTKCFRLSGRQRS</sequence>
<dbReference type="SUPFAM" id="SSF47473">
    <property type="entry name" value="EF-hand"/>
    <property type="match status" value="1"/>
</dbReference>
<dbReference type="VEuPathDB" id="HostDB:ENSMMUG00000008213"/>
<feature type="compositionally biased region" description="Low complexity" evidence="4">
    <location>
        <begin position="101"/>
        <end position="110"/>
    </location>
</feature>
<evidence type="ECO:0000256" key="3">
    <source>
        <dbReference type="ARBA" id="ARBA00022837"/>
    </source>
</evidence>
<dbReference type="AlphaFoldDB" id="F7HUK1"/>
<evidence type="ECO:0000256" key="1">
    <source>
        <dbReference type="ARBA" id="ARBA00006431"/>
    </source>
</evidence>
<name>F7HUK1_MACMU</name>
<dbReference type="PROSITE" id="PS50222">
    <property type="entry name" value="EF_HAND_2"/>
    <property type="match status" value="4"/>
</dbReference>
<dbReference type="GeneTree" id="ENSGT01010000222360"/>
<feature type="domain" description="EF-hand" evidence="5">
    <location>
        <begin position="399"/>
        <end position="428"/>
    </location>
</feature>
<dbReference type="SMART" id="SM00054">
    <property type="entry name" value="EFh"/>
    <property type="match status" value="4"/>
</dbReference>
<organism evidence="6 7">
    <name type="scientific">Macaca mulatta</name>
    <name type="common">Rhesus macaque</name>
    <dbReference type="NCBI Taxonomy" id="9544"/>
    <lineage>
        <taxon>Eukaryota</taxon>
        <taxon>Metazoa</taxon>
        <taxon>Chordata</taxon>
        <taxon>Craniata</taxon>
        <taxon>Vertebrata</taxon>
        <taxon>Euteleostomi</taxon>
        <taxon>Mammalia</taxon>
        <taxon>Eutheria</taxon>
        <taxon>Euarchontoglires</taxon>
        <taxon>Primates</taxon>
        <taxon>Haplorrhini</taxon>
        <taxon>Catarrhini</taxon>
        <taxon>Cercopithecidae</taxon>
        <taxon>Cercopithecinae</taxon>
        <taxon>Macaca</taxon>
    </lineage>
</organism>
<dbReference type="Ensembl" id="ENSMMUT00000011481.4">
    <property type="protein sequence ID" value="ENSMMUP00000010763.4"/>
    <property type="gene ID" value="ENSMMUG00000008213.4"/>
</dbReference>
<dbReference type="eggNOG" id="KOG4223">
    <property type="taxonomic scope" value="Eukaryota"/>
</dbReference>
<keyword evidence="3" id="KW-0106">Calcium</keyword>
<protein>
    <submittedName>
        <fullName evidence="6">Reticulocalbin 2</fullName>
    </submittedName>
</protein>
<dbReference type="Gene3D" id="1.10.238.10">
    <property type="entry name" value="EF-hand"/>
    <property type="match status" value="2"/>
</dbReference>
<dbReference type="GO" id="GO:0005509">
    <property type="term" value="F:calcium ion binding"/>
    <property type="evidence" value="ECO:0000318"/>
    <property type="project" value="GO_Central"/>
</dbReference>
<dbReference type="PANTHER" id="PTHR10827">
    <property type="entry name" value="RETICULOCALBIN"/>
    <property type="match status" value="1"/>
</dbReference>
<feature type="domain" description="EF-hand" evidence="5">
    <location>
        <begin position="227"/>
        <end position="262"/>
    </location>
</feature>
<dbReference type="PANTHER" id="PTHR10827:SF78">
    <property type="entry name" value="RETICULOCALBIN-2"/>
    <property type="match status" value="1"/>
</dbReference>
<feature type="domain" description="EF-hand" evidence="5">
    <location>
        <begin position="352"/>
        <end position="387"/>
    </location>
</feature>
<evidence type="ECO:0000256" key="2">
    <source>
        <dbReference type="ARBA" id="ARBA00022723"/>
    </source>
</evidence>
<feature type="region of interest" description="Disordered" evidence="4">
    <location>
        <begin position="1"/>
        <end position="28"/>
    </location>
</feature>
<dbReference type="PROSITE" id="PS00018">
    <property type="entry name" value="EF_HAND_1"/>
    <property type="match status" value="4"/>
</dbReference>
<dbReference type="GO" id="GO:0005783">
    <property type="term" value="C:endoplasmic reticulum"/>
    <property type="evidence" value="ECO:0000318"/>
    <property type="project" value="GO_Central"/>
</dbReference>
<dbReference type="InParanoid" id="F7HUK1"/>
<dbReference type="FunFam" id="1.10.238.10:FF:000170">
    <property type="entry name" value="reticulocalbin-2 isoform X1"/>
    <property type="match status" value="1"/>
</dbReference>
<dbReference type="STRING" id="9544.ENSMMUP00000010763"/>
<reference evidence="6" key="4">
    <citation type="submission" date="2025-09" db="UniProtKB">
        <authorList>
            <consortium name="Ensembl"/>
        </authorList>
    </citation>
    <scope>IDENTIFICATION</scope>
    <source>
        <strain evidence="6">17573</strain>
    </source>
</reference>
<dbReference type="CDD" id="cd16224">
    <property type="entry name" value="EFh_CREC_RCN2"/>
    <property type="match status" value="1"/>
</dbReference>
<keyword evidence="7" id="KW-1185">Reference proteome</keyword>
<dbReference type="Pfam" id="PF13202">
    <property type="entry name" value="EF-hand_5"/>
    <property type="match status" value="3"/>
</dbReference>
<dbReference type="HOGENOM" id="CLU_044718_0_0_1"/>
<reference evidence="7" key="1">
    <citation type="journal article" date="2007" name="Science">
        <title>Evolutionary and biomedical insights from the rhesus macaque genome.</title>
        <authorList>
            <person name="Gibbs R.A."/>
            <person name="Rogers J."/>
            <person name="Katze M.G."/>
            <person name="Bumgarner R."/>
            <person name="Weinstock G.M."/>
            <person name="Mardis E.R."/>
            <person name="Remington K.A."/>
            <person name="Strausberg R.L."/>
            <person name="Venter J.C."/>
            <person name="Wilson R.K."/>
            <person name="Batzer M.A."/>
            <person name="Bustamante C.D."/>
            <person name="Eichler E.E."/>
            <person name="Hahn M.W."/>
            <person name="Hardison R.C."/>
            <person name="Makova K.D."/>
            <person name="Miller W."/>
            <person name="Milosavljevic A."/>
            <person name="Palermo R.E."/>
            <person name="Siepel A."/>
            <person name="Sikela J.M."/>
            <person name="Attaway T."/>
            <person name="Bell S."/>
            <person name="Bernard K.E."/>
            <person name="Buhay C.J."/>
            <person name="Chandrabose M.N."/>
            <person name="Dao M."/>
            <person name="Davis C."/>
            <person name="Delehaunty K.D."/>
            <person name="Ding Y."/>
            <person name="Dinh H.H."/>
            <person name="Dugan-Rocha S."/>
            <person name="Fulton L.A."/>
            <person name="Gabisi R.A."/>
            <person name="Garner T.T."/>
            <person name="Godfrey J."/>
            <person name="Hawes A.C."/>
            <person name="Hernandez J."/>
            <person name="Hines S."/>
            <person name="Holder M."/>
            <person name="Hume J."/>
            <person name="Jhangiani S.N."/>
            <person name="Joshi V."/>
            <person name="Khan Z.M."/>
            <person name="Kirkness E.F."/>
            <person name="Cree A."/>
            <person name="Fowler R.G."/>
            <person name="Lee S."/>
            <person name="Lewis L.R."/>
            <person name="Li Z."/>
            <person name="Liu Y.-S."/>
            <person name="Moore S.M."/>
            <person name="Muzny D."/>
            <person name="Nazareth L.V."/>
            <person name="Ngo D.N."/>
            <person name="Okwuonu G.O."/>
            <person name="Pai G."/>
            <person name="Parker D."/>
            <person name="Paul H.A."/>
            <person name="Pfannkoch C."/>
            <person name="Pohl C.S."/>
            <person name="Rogers Y.-H.C."/>
            <person name="Ruiz S.J."/>
            <person name="Sabo A."/>
            <person name="Santibanez J."/>
            <person name="Schneider B.W."/>
            <person name="Smith S.M."/>
            <person name="Sodergren E."/>
            <person name="Svatek A.F."/>
            <person name="Utterback T.R."/>
            <person name="Vattathil S."/>
            <person name="Warren W."/>
            <person name="White C.S."/>
            <person name="Chinwalla A.T."/>
            <person name="Feng Y."/>
            <person name="Halpern A.L."/>
            <person name="Hillier L.W."/>
            <person name="Huang X."/>
            <person name="Minx P."/>
            <person name="Nelson J.O."/>
            <person name="Pepin K.H."/>
            <person name="Qin X."/>
            <person name="Sutton G.G."/>
            <person name="Venter E."/>
            <person name="Walenz B.P."/>
            <person name="Wallis J.W."/>
            <person name="Worley K.C."/>
            <person name="Yang S.-P."/>
            <person name="Jones S.M."/>
            <person name="Marra M.A."/>
            <person name="Rocchi M."/>
            <person name="Schein J.E."/>
            <person name="Baertsch R."/>
            <person name="Clarke L."/>
            <person name="Csuros M."/>
            <person name="Glasscock J."/>
            <person name="Harris R.A."/>
            <person name="Havlak P."/>
            <person name="Jackson A.R."/>
            <person name="Jiang H."/>
            <person name="Liu Y."/>
            <person name="Messina D.N."/>
            <person name="Shen Y."/>
            <person name="Song H.X.-Z."/>
            <person name="Wylie T."/>
            <person name="Zhang L."/>
            <person name="Birney E."/>
            <person name="Han K."/>
            <person name="Konkel M.K."/>
            <person name="Lee J."/>
            <person name="Smit A.F.A."/>
            <person name="Ullmer B."/>
            <person name="Wang H."/>
            <person name="Xing J."/>
            <person name="Burhans R."/>
            <person name="Cheng Z."/>
            <person name="Karro J.E."/>
            <person name="Ma J."/>
            <person name="Raney B."/>
            <person name="She X."/>
            <person name="Cox M.J."/>
            <person name="Demuth J.P."/>
            <person name="Dumas L.J."/>
            <person name="Han S.-G."/>
            <person name="Hopkins J."/>
            <person name="Karimpour-Fard A."/>
            <person name="Kim Y.H."/>
            <person name="Pollack J.R."/>
            <person name="Vinar T."/>
            <person name="Addo-Quaye C."/>
            <person name="Degenhardt J."/>
            <person name="Denby A."/>
            <person name="Hubisz M.J."/>
            <person name="Indap A."/>
            <person name="Kosiol C."/>
            <person name="Lahn B.T."/>
            <person name="Lawson H.A."/>
            <person name="Marklein A."/>
            <person name="Nielsen R."/>
            <person name="Vallender E.J."/>
            <person name="Clark A.G."/>
            <person name="Ferguson B."/>
            <person name="Hernandez R.D."/>
            <person name="Hirani K."/>
            <person name="Kehrer-Sawatzki H."/>
            <person name="Kolb J."/>
            <person name="Patil S."/>
            <person name="Pu L.-L."/>
            <person name="Ren Y."/>
            <person name="Smith D.G."/>
            <person name="Wheeler D.A."/>
            <person name="Schenck I."/>
            <person name="Ball E.V."/>
            <person name="Chen R."/>
            <person name="Cooper D.N."/>
            <person name="Giardine B."/>
            <person name="Hsu F."/>
            <person name="Kent W.J."/>
            <person name="Lesk A."/>
            <person name="Nelson D.L."/>
            <person name="O'brien W.E."/>
            <person name="Pruefer K."/>
            <person name="Stenson P.D."/>
            <person name="Wallace J.C."/>
            <person name="Ke H."/>
            <person name="Liu X.-M."/>
            <person name="Wang P."/>
            <person name="Xiang A.P."/>
            <person name="Yang F."/>
            <person name="Barber G.P."/>
            <person name="Haussler D."/>
            <person name="Karolchik D."/>
            <person name="Kern A.D."/>
            <person name="Kuhn R.M."/>
            <person name="Smith K.E."/>
            <person name="Zwieg A.S."/>
        </authorList>
    </citation>
    <scope>NUCLEOTIDE SEQUENCE [LARGE SCALE GENOMIC DNA]</scope>
    <source>
        <strain evidence="7">17573</strain>
    </source>
</reference>
<dbReference type="VGNC" id="VGNC:76887">
    <property type="gene designation" value="RCN2"/>
</dbReference>
<dbReference type="FunFam" id="1.10.238.10:FF:000462">
    <property type="entry name" value="reticulocalbin-2"/>
    <property type="match status" value="1"/>
</dbReference>
<evidence type="ECO:0000259" key="5">
    <source>
        <dbReference type="PROSITE" id="PS50222"/>
    </source>
</evidence>
<evidence type="ECO:0000313" key="6">
    <source>
        <dbReference type="Ensembl" id="ENSMMUP00000010763.4"/>
    </source>
</evidence>
<dbReference type="ExpressionAtlas" id="F7HUK1">
    <property type="expression patterns" value="baseline"/>
</dbReference>
<keyword evidence="2" id="KW-0479">Metal-binding</keyword>
<accession>F7HUK1</accession>
<feature type="region of interest" description="Disordered" evidence="4">
    <location>
        <begin position="72"/>
        <end position="113"/>
    </location>
</feature>